<dbReference type="SUPFAM" id="SSF53807">
    <property type="entry name" value="Helical backbone' metal receptor"/>
    <property type="match status" value="1"/>
</dbReference>
<organism evidence="5">
    <name type="scientific">Sulfurovum sp. enrichment culture clone C5</name>
    <dbReference type="NCBI Taxonomy" id="497650"/>
    <lineage>
        <taxon>Bacteria</taxon>
        <taxon>Pseudomonadati</taxon>
        <taxon>Campylobacterota</taxon>
        <taxon>Epsilonproteobacteria</taxon>
        <taxon>Campylobacterales</taxon>
        <taxon>Sulfurovaceae</taxon>
        <taxon>Sulfurovum</taxon>
        <taxon>environmental samples</taxon>
    </lineage>
</organism>
<dbReference type="InterPro" id="IPR050492">
    <property type="entry name" value="Bact_metal-bind_prot9"/>
</dbReference>
<keyword evidence="2" id="KW-0813">Transport</keyword>
<protein>
    <submittedName>
        <fullName evidence="5">Mn2+/Zn2+ ABC transporter, substrate-binding protein</fullName>
    </submittedName>
</protein>
<dbReference type="GO" id="GO:0046872">
    <property type="term" value="F:metal ion binding"/>
    <property type="evidence" value="ECO:0007669"/>
    <property type="project" value="InterPro"/>
</dbReference>
<dbReference type="Pfam" id="PF01297">
    <property type="entry name" value="ZnuA"/>
    <property type="match status" value="1"/>
</dbReference>
<comment type="similarity">
    <text evidence="1">Belongs to the bacterial solute-binding protein 9 family.</text>
</comment>
<sequence>MIPAGASPHSYEPKPLQMLSISKAKAYFTVGVEFEEAWLNRFKSQNKKMIIIDSVYGIKKIEMAAHHHDEDEHEEHHEDHEHETLDPHVWTTPKNMIIMATNIKNALIKLDPSNKIVYTKNYIKLVGSLKQTDLQIKAILKNTPKGSKFMIFHPSWGYFAKEYGLIQLPIELEGKEPKAKDLAILISKAKKEHIKAIFVAPEFSAKSASQISKTLGIPVVKISNLGYNWHDFMISFAKVVSHYK</sequence>
<dbReference type="InterPro" id="IPR006127">
    <property type="entry name" value="ZnuA-like"/>
</dbReference>
<evidence type="ECO:0000256" key="2">
    <source>
        <dbReference type="ARBA" id="ARBA00022448"/>
    </source>
</evidence>
<accession>A0A0S4XMY6</accession>
<dbReference type="Gene3D" id="3.40.50.1980">
    <property type="entry name" value="Nitrogenase molybdenum iron protein domain"/>
    <property type="match status" value="2"/>
</dbReference>
<keyword evidence="3" id="KW-0732">Signal</keyword>
<proteinExistence type="inferred from homology"/>
<evidence type="ECO:0000256" key="1">
    <source>
        <dbReference type="ARBA" id="ARBA00011028"/>
    </source>
</evidence>
<dbReference type="PANTHER" id="PTHR42953:SF3">
    <property type="entry name" value="HIGH-AFFINITY ZINC UPTAKE SYSTEM PROTEIN ZNUA"/>
    <property type="match status" value="1"/>
</dbReference>
<evidence type="ECO:0000313" key="5">
    <source>
        <dbReference type="EMBL" id="CUV65481.1"/>
    </source>
</evidence>
<dbReference type="GO" id="GO:0030001">
    <property type="term" value="P:metal ion transport"/>
    <property type="evidence" value="ECO:0007669"/>
    <property type="project" value="InterPro"/>
</dbReference>
<gene>
    <name evidence="5" type="primary">znuA</name>
    <name evidence="5" type="ORF">BN3087_360015</name>
</gene>
<evidence type="ECO:0000256" key="3">
    <source>
        <dbReference type="ARBA" id="ARBA00022729"/>
    </source>
</evidence>
<reference evidence="5" key="1">
    <citation type="submission" date="2015-11" db="EMBL/GenBank/DDBJ databases">
        <authorList>
            <person name="Zhang Y."/>
            <person name="Guo Z."/>
        </authorList>
    </citation>
    <scope>NUCLEOTIDE SEQUENCE</scope>
    <source>
        <strain evidence="5">BN30871</strain>
    </source>
</reference>
<feature type="region of interest" description="Disordered" evidence="4">
    <location>
        <begin position="66"/>
        <end position="85"/>
    </location>
</feature>
<dbReference type="EMBL" id="FAXN01000036">
    <property type="protein sequence ID" value="CUV65481.1"/>
    <property type="molecule type" value="Genomic_DNA"/>
</dbReference>
<name>A0A0S4XMY6_9BACT</name>
<dbReference type="AlphaFoldDB" id="A0A0S4XMY6"/>
<evidence type="ECO:0000256" key="4">
    <source>
        <dbReference type="SAM" id="MobiDB-lite"/>
    </source>
</evidence>
<dbReference type="PANTHER" id="PTHR42953">
    <property type="entry name" value="HIGH-AFFINITY ZINC UPTAKE SYSTEM PROTEIN ZNUA-RELATED"/>
    <property type="match status" value="1"/>
</dbReference>